<sequence>MADLRSELQLVARHQHGPNRLDMSYIGGACSVFALHAQDPWGPVGSSSVGRVGLSLPQQSRTMFVFRTGFALIVLADFSGKVSSVKPEKSAILVLKTVVFTSSKQRVFPLQNKIFLVFLTLKLEQCLQLQFIPGAKLPMRIHYIERLAELDQSPLLHPELLISVSTLESTPPTRALTPSLIPTPIMSLGVNLEQLEIDVYVKIKASDIYQALTGEADWESMEAPPPAAPIGWEPGTAANGSFRGEVLKEQHSDVEATEPKPPTKKINLLLVASDLDDDNEHASVRTVLDSYRT</sequence>
<dbReference type="AlphaFoldDB" id="M7AN32"/>
<accession>M7AN32</accession>
<name>M7AN32_CHEMY</name>
<proteinExistence type="predicted"/>
<evidence type="ECO:0000313" key="2">
    <source>
        <dbReference type="Proteomes" id="UP000031443"/>
    </source>
</evidence>
<dbReference type="EMBL" id="KB603100">
    <property type="protein sequence ID" value="EMP24135.1"/>
    <property type="molecule type" value="Genomic_DNA"/>
</dbReference>
<protein>
    <submittedName>
        <fullName evidence="1">Uncharacterized protein</fullName>
    </submittedName>
</protein>
<organism evidence="1 2">
    <name type="scientific">Chelonia mydas</name>
    <name type="common">Green sea-turtle</name>
    <name type="synonym">Chelonia agassizi</name>
    <dbReference type="NCBI Taxonomy" id="8469"/>
    <lineage>
        <taxon>Eukaryota</taxon>
        <taxon>Metazoa</taxon>
        <taxon>Chordata</taxon>
        <taxon>Craniata</taxon>
        <taxon>Vertebrata</taxon>
        <taxon>Euteleostomi</taxon>
        <taxon>Archelosauria</taxon>
        <taxon>Testudinata</taxon>
        <taxon>Testudines</taxon>
        <taxon>Cryptodira</taxon>
        <taxon>Durocryptodira</taxon>
        <taxon>Americhelydia</taxon>
        <taxon>Chelonioidea</taxon>
        <taxon>Cheloniidae</taxon>
        <taxon>Chelonia</taxon>
    </lineage>
</organism>
<keyword evidence="2" id="KW-1185">Reference proteome</keyword>
<evidence type="ECO:0000313" key="1">
    <source>
        <dbReference type="EMBL" id="EMP24135.1"/>
    </source>
</evidence>
<dbReference type="Proteomes" id="UP000031443">
    <property type="component" value="Unassembled WGS sequence"/>
</dbReference>
<gene>
    <name evidence="1" type="ORF">UY3_18772</name>
</gene>
<reference evidence="2" key="1">
    <citation type="journal article" date="2013" name="Nat. Genet.">
        <title>The draft genomes of soft-shell turtle and green sea turtle yield insights into the development and evolution of the turtle-specific body plan.</title>
        <authorList>
            <person name="Wang Z."/>
            <person name="Pascual-Anaya J."/>
            <person name="Zadissa A."/>
            <person name="Li W."/>
            <person name="Niimura Y."/>
            <person name="Huang Z."/>
            <person name="Li C."/>
            <person name="White S."/>
            <person name="Xiong Z."/>
            <person name="Fang D."/>
            <person name="Wang B."/>
            <person name="Ming Y."/>
            <person name="Chen Y."/>
            <person name="Zheng Y."/>
            <person name="Kuraku S."/>
            <person name="Pignatelli M."/>
            <person name="Herrero J."/>
            <person name="Beal K."/>
            <person name="Nozawa M."/>
            <person name="Li Q."/>
            <person name="Wang J."/>
            <person name="Zhang H."/>
            <person name="Yu L."/>
            <person name="Shigenobu S."/>
            <person name="Wang J."/>
            <person name="Liu J."/>
            <person name="Flicek P."/>
            <person name="Searle S."/>
            <person name="Wang J."/>
            <person name="Kuratani S."/>
            <person name="Yin Y."/>
            <person name="Aken B."/>
            <person name="Zhang G."/>
            <person name="Irie N."/>
        </authorList>
    </citation>
    <scope>NUCLEOTIDE SEQUENCE [LARGE SCALE GENOMIC DNA]</scope>
</reference>